<feature type="transmembrane region" description="Helical" evidence="3">
    <location>
        <begin position="7"/>
        <end position="28"/>
    </location>
</feature>
<sequence length="255" mass="27969">MKQIPNIFTLLNLVLGCIAIVYLLENGITLVEDSNGFTYYNLQAEKIYLAPLFIALAAVVDFFDGFVARLFNNSSEFGKQLDSLADVVSFGVAPSMIIYQFLKLSIAKESNGLDASFLWLVPAFILGAAAAFRLAKFNLSTNQSHAFRGTPVPAVGILVASFPLIYWNCDTPWVLNLITNKWFLYAVVLALSNLMVSNLPIMSNKPKDKSVSGLMPQIILAAITLIAAFTIGWLAVPVAFVFFVLLSVVFKNKLV</sequence>
<keyword evidence="1 2" id="KW-0808">Transferase</keyword>
<dbReference type="RefSeq" id="WP_407031184.1">
    <property type="nucleotide sequence ID" value="NZ_JAQGEF010000008.1"/>
</dbReference>
<feature type="transmembrane region" description="Helical" evidence="3">
    <location>
        <begin position="222"/>
        <end position="250"/>
    </location>
</feature>
<accession>A0ABT4UJ49</accession>
<evidence type="ECO:0000256" key="3">
    <source>
        <dbReference type="SAM" id="Phobius"/>
    </source>
</evidence>
<dbReference type="PROSITE" id="PS00379">
    <property type="entry name" value="CDP_ALCOHOL_P_TRANSF"/>
    <property type="match status" value="1"/>
</dbReference>
<dbReference type="Gene3D" id="1.20.120.1760">
    <property type="match status" value="1"/>
</dbReference>
<dbReference type="Proteomes" id="UP001210231">
    <property type="component" value="Unassembled WGS sequence"/>
</dbReference>
<keyword evidence="3" id="KW-0472">Membrane</keyword>
<name>A0ABT4UJ49_9BACT</name>
<gene>
    <name evidence="4" type="ORF">O3P16_08565</name>
</gene>
<keyword evidence="5" id="KW-1185">Reference proteome</keyword>
<evidence type="ECO:0000256" key="2">
    <source>
        <dbReference type="RuleBase" id="RU003750"/>
    </source>
</evidence>
<evidence type="ECO:0000256" key="1">
    <source>
        <dbReference type="ARBA" id="ARBA00022679"/>
    </source>
</evidence>
<comment type="similarity">
    <text evidence="2">Belongs to the CDP-alcohol phosphatidyltransferase class-I family.</text>
</comment>
<dbReference type="Pfam" id="PF01066">
    <property type="entry name" value="CDP-OH_P_transf"/>
    <property type="match status" value="1"/>
</dbReference>
<dbReference type="InterPro" id="IPR048254">
    <property type="entry name" value="CDP_ALCOHOL_P_TRANSF_CS"/>
</dbReference>
<comment type="caution">
    <text evidence="4">The sequence shown here is derived from an EMBL/GenBank/DDBJ whole genome shotgun (WGS) entry which is preliminary data.</text>
</comment>
<dbReference type="InterPro" id="IPR043130">
    <property type="entry name" value="CDP-OH_PTrfase_TM_dom"/>
</dbReference>
<feature type="transmembrane region" description="Helical" evidence="3">
    <location>
        <begin position="147"/>
        <end position="167"/>
    </location>
</feature>
<evidence type="ECO:0000313" key="5">
    <source>
        <dbReference type="Proteomes" id="UP001210231"/>
    </source>
</evidence>
<keyword evidence="3" id="KW-0812">Transmembrane</keyword>
<organism evidence="4 5">
    <name type="scientific">Polluticaenibacter yanchengensis</name>
    <dbReference type="NCBI Taxonomy" id="3014562"/>
    <lineage>
        <taxon>Bacteria</taxon>
        <taxon>Pseudomonadati</taxon>
        <taxon>Bacteroidota</taxon>
        <taxon>Chitinophagia</taxon>
        <taxon>Chitinophagales</taxon>
        <taxon>Chitinophagaceae</taxon>
        <taxon>Polluticaenibacter</taxon>
    </lineage>
</organism>
<keyword evidence="3" id="KW-1133">Transmembrane helix</keyword>
<dbReference type="PROSITE" id="PS51257">
    <property type="entry name" value="PROKAR_LIPOPROTEIN"/>
    <property type="match status" value="1"/>
</dbReference>
<feature type="transmembrane region" description="Helical" evidence="3">
    <location>
        <begin position="117"/>
        <end position="135"/>
    </location>
</feature>
<evidence type="ECO:0000313" key="4">
    <source>
        <dbReference type="EMBL" id="MDA3614859.1"/>
    </source>
</evidence>
<dbReference type="EMBL" id="JAQGEF010000008">
    <property type="protein sequence ID" value="MDA3614859.1"/>
    <property type="molecule type" value="Genomic_DNA"/>
</dbReference>
<feature type="transmembrane region" description="Helical" evidence="3">
    <location>
        <begin position="182"/>
        <end position="201"/>
    </location>
</feature>
<protein>
    <submittedName>
        <fullName evidence="4">CDP-alcohol phosphatidyltransferase family protein</fullName>
    </submittedName>
</protein>
<feature type="transmembrane region" description="Helical" evidence="3">
    <location>
        <begin position="48"/>
        <end position="71"/>
    </location>
</feature>
<proteinExistence type="inferred from homology"/>
<reference evidence="4 5" key="1">
    <citation type="submission" date="2022-12" db="EMBL/GenBank/DDBJ databases">
        <title>Chitinophagaceae gen. sp. nov., a new member of the family Chitinophagaceae, isolated from soil in a chemical factory.</title>
        <authorList>
            <person name="Ke Z."/>
        </authorList>
    </citation>
    <scope>NUCLEOTIDE SEQUENCE [LARGE SCALE GENOMIC DNA]</scope>
    <source>
        <strain evidence="4 5">LY-5</strain>
    </source>
</reference>
<dbReference type="InterPro" id="IPR000462">
    <property type="entry name" value="CDP-OH_P_trans"/>
</dbReference>